<organism evidence="1 2">
    <name type="scientific">Macroventuria anomochaeta</name>
    <dbReference type="NCBI Taxonomy" id="301207"/>
    <lineage>
        <taxon>Eukaryota</taxon>
        <taxon>Fungi</taxon>
        <taxon>Dikarya</taxon>
        <taxon>Ascomycota</taxon>
        <taxon>Pezizomycotina</taxon>
        <taxon>Dothideomycetes</taxon>
        <taxon>Pleosporomycetidae</taxon>
        <taxon>Pleosporales</taxon>
        <taxon>Pleosporineae</taxon>
        <taxon>Didymellaceae</taxon>
        <taxon>Macroventuria</taxon>
    </lineage>
</organism>
<sequence>MSHSSTLACMERRSNCDFSSVLFLSTQIFGLIIQSFFVLFLSRLSIVLGPEKQQRATTVPSHMQGPPAQHNLGINNTANAHLQPFQPNPKFGPLQSRQQKPPRMTLSTETRTTFGTSEIENENKDPFVVTPPRKRDLTKETTSPATPKSKSTPLHKRFLEEVTMSPGTLSTPPRTPSKSPKRGHTSKQMLEVGQNGFYFSMEIPKKKITPRRAATPDGRTFGGQSPSPLKEKKSEVKGGETPGGGRVKDILRKNLFGTPMKKATKFGRGDQEKGDVEKTGTAVRISPSKDRSWQSMLKREPQPSEHSGSESAQNGTTTEAATEHAVAPAITQDSSRSAEPSAPPPSTMTPSTMQNPVMPPDQQQTAPALDLQKASAASTPSNIGHLMAGLRNKSSKVQMLPTTGGLESMPTPLRKMSERLGLRSPHVVRKGKVDGDGDGKSSPAAMSKTETLRLPISALDLRSAAKRENGSASGTSAVVGATTTAQMASKEGHAMRKEDPLAQFRKYPTAVASPVVSSRPSTATSSSFAFPSTSSRPGLPNRSKSFGTPTRLRFSIQEDMYKVQESLKRSLGQDFSFQTNGTNHATPMSPTVAAASPGASARDHSKSNARKAARPVSMVGPAKSNEVSSTEAGPRRPLNTAARKPRPKSMIVGSAKVLETIAAQIDSPRERAKLRSAAATSSSTQTGPTTSRPGIAASTSQGPKATTTTQELKKPQPTVRTTKSAALRAAAHPKRAAPPAPAATSGLQKQRIVSAEVIADHISSWNSEDRKNAVQKIPVRSKSTKASNKPAVRGMGKRKVVTPEPKNTKDTKADSGTAQSYTPPGNPTRLSSPVKSPSKTRLTVLPATPATKPKIAPPLSHAAPSHAAKLRTPHPARTPVIQRTAGMGRNDGLEEDLNALRTPSKEIQSALDRAIDRKIEEDRRRGGWL</sequence>
<accession>A0ACB6RJC3</accession>
<protein>
    <submittedName>
        <fullName evidence="1">Uncharacterized protein</fullName>
    </submittedName>
</protein>
<keyword evidence="2" id="KW-1185">Reference proteome</keyword>
<proteinExistence type="predicted"/>
<dbReference type="EMBL" id="MU006749">
    <property type="protein sequence ID" value="KAF2621976.1"/>
    <property type="molecule type" value="Genomic_DNA"/>
</dbReference>
<dbReference type="Proteomes" id="UP000799754">
    <property type="component" value="Unassembled WGS sequence"/>
</dbReference>
<gene>
    <name evidence="1" type="ORF">BU25DRAFT_452373</name>
</gene>
<evidence type="ECO:0000313" key="2">
    <source>
        <dbReference type="Proteomes" id="UP000799754"/>
    </source>
</evidence>
<reference evidence="1" key="1">
    <citation type="journal article" date="2020" name="Stud. Mycol.">
        <title>101 Dothideomycetes genomes: a test case for predicting lifestyles and emergence of pathogens.</title>
        <authorList>
            <person name="Haridas S."/>
            <person name="Albert R."/>
            <person name="Binder M."/>
            <person name="Bloem J."/>
            <person name="Labutti K."/>
            <person name="Salamov A."/>
            <person name="Andreopoulos B."/>
            <person name="Baker S."/>
            <person name="Barry K."/>
            <person name="Bills G."/>
            <person name="Bluhm B."/>
            <person name="Cannon C."/>
            <person name="Castanera R."/>
            <person name="Culley D."/>
            <person name="Daum C."/>
            <person name="Ezra D."/>
            <person name="Gonzalez J."/>
            <person name="Henrissat B."/>
            <person name="Kuo A."/>
            <person name="Liang C."/>
            <person name="Lipzen A."/>
            <person name="Lutzoni F."/>
            <person name="Magnuson J."/>
            <person name="Mondo S."/>
            <person name="Nolan M."/>
            <person name="Ohm R."/>
            <person name="Pangilinan J."/>
            <person name="Park H.-J."/>
            <person name="Ramirez L."/>
            <person name="Alfaro M."/>
            <person name="Sun H."/>
            <person name="Tritt A."/>
            <person name="Yoshinaga Y."/>
            <person name="Zwiers L.-H."/>
            <person name="Turgeon B."/>
            <person name="Goodwin S."/>
            <person name="Spatafora J."/>
            <person name="Crous P."/>
            <person name="Grigoriev I."/>
        </authorList>
    </citation>
    <scope>NUCLEOTIDE SEQUENCE</scope>
    <source>
        <strain evidence="1">CBS 525.71</strain>
    </source>
</reference>
<name>A0ACB6RJC3_9PLEO</name>
<comment type="caution">
    <text evidence="1">The sequence shown here is derived from an EMBL/GenBank/DDBJ whole genome shotgun (WGS) entry which is preliminary data.</text>
</comment>
<evidence type="ECO:0000313" key="1">
    <source>
        <dbReference type="EMBL" id="KAF2621976.1"/>
    </source>
</evidence>